<evidence type="ECO:0000313" key="5">
    <source>
        <dbReference type="Proteomes" id="UP000015453"/>
    </source>
</evidence>
<name>S8DI22_9LAMI</name>
<accession>S8DI22</accession>
<feature type="compositionally biased region" description="Polar residues" evidence="2">
    <location>
        <begin position="304"/>
        <end position="318"/>
    </location>
</feature>
<dbReference type="Pfam" id="PF00656">
    <property type="entry name" value="Peptidase_C14"/>
    <property type="match status" value="1"/>
</dbReference>
<protein>
    <recommendedName>
        <fullName evidence="3">Peptidase C14 caspase domain-containing protein</fullName>
    </recommendedName>
</protein>
<comment type="similarity">
    <text evidence="1">Belongs to the peptidase C14B family.</text>
</comment>
<keyword evidence="5" id="KW-1185">Reference proteome</keyword>
<dbReference type="AlphaFoldDB" id="S8DI22"/>
<dbReference type="PANTHER" id="PTHR48104:SF30">
    <property type="entry name" value="METACASPASE-1"/>
    <property type="match status" value="1"/>
</dbReference>
<evidence type="ECO:0000313" key="4">
    <source>
        <dbReference type="EMBL" id="EPS59062.1"/>
    </source>
</evidence>
<dbReference type="GO" id="GO:0005737">
    <property type="term" value="C:cytoplasm"/>
    <property type="evidence" value="ECO:0007669"/>
    <property type="project" value="TreeGrafter"/>
</dbReference>
<dbReference type="GO" id="GO:0004197">
    <property type="term" value="F:cysteine-type endopeptidase activity"/>
    <property type="evidence" value="ECO:0007669"/>
    <property type="project" value="InterPro"/>
</dbReference>
<sequence length="386" mass="42563">MAKKAVLIGCNYPGTQVELKGCVNDVWRMHRCLVELFGFHAEDITVLVDTDRSYAQPTGRNIRRALVDLVRSASRGDVLFVHYSGHGTRLPAEAGEEDDTGFDECIVPTDMNLITDDDFREVVDELPPGCSITIVSDSCHSGGLIHEEKEQIGVSKTDSMFKHSMESRGILLHHHHRNKSLPLPVLIQLLKQKTGKDDIAVGQLRPALFDLFGEDSSPKVKKFMNLIFNKLQGNNNNNDDDDFMGALGGLALQFLRQKLEDDDHRRHSYFIKPAVDAGPAAKHEAYAGSRRKSSGPDGGILVSGCQSDETSADANPTTGDPRGAYGAMSNAVEGIIWGSDGRITNRELVLRAREVLRGQGFSQRPGLYCSDDHVDAPFICWLPPRR</sequence>
<dbReference type="PANTHER" id="PTHR48104">
    <property type="entry name" value="METACASPASE-4"/>
    <property type="match status" value="1"/>
</dbReference>
<dbReference type="OrthoDB" id="3223806at2759"/>
<dbReference type="Proteomes" id="UP000015453">
    <property type="component" value="Unassembled WGS sequence"/>
</dbReference>
<dbReference type="InterPro" id="IPR011600">
    <property type="entry name" value="Pept_C14_caspase"/>
</dbReference>
<feature type="domain" description="Peptidase C14 caspase" evidence="3">
    <location>
        <begin position="3"/>
        <end position="370"/>
    </location>
</feature>
<dbReference type="GO" id="GO:0006508">
    <property type="term" value="P:proteolysis"/>
    <property type="evidence" value="ECO:0007669"/>
    <property type="project" value="InterPro"/>
</dbReference>
<dbReference type="EMBL" id="AUSU01008662">
    <property type="protein sequence ID" value="EPS59062.1"/>
    <property type="molecule type" value="Genomic_DNA"/>
</dbReference>
<organism evidence="4 5">
    <name type="scientific">Genlisea aurea</name>
    <dbReference type="NCBI Taxonomy" id="192259"/>
    <lineage>
        <taxon>Eukaryota</taxon>
        <taxon>Viridiplantae</taxon>
        <taxon>Streptophyta</taxon>
        <taxon>Embryophyta</taxon>
        <taxon>Tracheophyta</taxon>
        <taxon>Spermatophyta</taxon>
        <taxon>Magnoliopsida</taxon>
        <taxon>eudicotyledons</taxon>
        <taxon>Gunneridae</taxon>
        <taxon>Pentapetalae</taxon>
        <taxon>asterids</taxon>
        <taxon>lamiids</taxon>
        <taxon>Lamiales</taxon>
        <taxon>Lentibulariaceae</taxon>
        <taxon>Genlisea</taxon>
    </lineage>
</organism>
<proteinExistence type="inferred from homology"/>
<dbReference type="Gene3D" id="3.40.50.12660">
    <property type="match status" value="2"/>
</dbReference>
<comment type="caution">
    <text evidence="4">The sequence shown here is derived from an EMBL/GenBank/DDBJ whole genome shotgun (WGS) entry which is preliminary data.</text>
</comment>
<evidence type="ECO:0000256" key="2">
    <source>
        <dbReference type="SAM" id="MobiDB-lite"/>
    </source>
</evidence>
<gene>
    <name evidence="4" type="ORF">M569_15748</name>
</gene>
<dbReference type="InterPro" id="IPR050452">
    <property type="entry name" value="Metacaspase"/>
</dbReference>
<feature type="region of interest" description="Disordered" evidence="2">
    <location>
        <begin position="281"/>
        <end position="325"/>
    </location>
</feature>
<evidence type="ECO:0000256" key="1">
    <source>
        <dbReference type="ARBA" id="ARBA00009005"/>
    </source>
</evidence>
<evidence type="ECO:0000259" key="3">
    <source>
        <dbReference type="Pfam" id="PF00656"/>
    </source>
</evidence>
<reference evidence="4 5" key="1">
    <citation type="journal article" date="2013" name="BMC Genomics">
        <title>The miniature genome of a carnivorous plant Genlisea aurea contains a low number of genes and short non-coding sequences.</title>
        <authorList>
            <person name="Leushkin E.V."/>
            <person name="Sutormin R.A."/>
            <person name="Nabieva E.R."/>
            <person name="Penin A.A."/>
            <person name="Kondrashov A.S."/>
            <person name="Logacheva M.D."/>
        </authorList>
    </citation>
    <scope>NUCLEOTIDE SEQUENCE [LARGE SCALE GENOMIC DNA]</scope>
</reference>